<dbReference type="GeneID" id="107271693"/>
<evidence type="ECO:0000256" key="5">
    <source>
        <dbReference type="ARBA" id="ARBA00022989"/>
    </source>
</evidence>
<dbReference type="GO" id="GO:0005783">
    <property type="term" value="C:endoplasmic reticulum"/>
    <property type="evidence" value="ECO:0007669"/>
    <property type="project" value="TreeGrafter"/>
</dbReference>
<keyword evidence="8" id="KW-0732">Signal</keyword>
<reference evidence="10" key="1">
    <citation type="submission" date="2025-08" db="UniProtKB">
        <authorList>
            <consortium name="RefSeq"/>
        </authorList>
    </citation>
    <scope>IDENTIFICATION</scope>
</reference>
<comment type="subcellular location">
    <subcellularLocation>
        <location evidence="1">Membrane</location>
        <topology evidence="1">Multi-pass membrane protein</topology>
    </subcellularLocation>
</comment>
<dbReference type="AlphaFoldDB" id="A0AAJ7FQM0"/>
<dbReference type="KEGG" id="ccin:107271693"/>
<evidence type="ECO:0000256" key="6">
    <source>
        <dbReference type="ARBA" id="ARBA00023136"/>
    </source>
</evidence>
<evidence type="ECO:0000256" key="8">
    <source>
        <dbReference type="SAM" id="SignalP"/>
    </source>
</evidence>
<evidence type="ECO:0000313" key="10">
    <source>
        <dbReference type="RefSeq" id="XP_015603458.1"/>
    </source>
</evidence>
<name>A0AAJ7FQM0_CEPCN</name>
<evidence type="ECO:0000256" key="4">
    <source>
        <dbReference type="ARBA" id="ARBA00022692"/>
    </source>
</evidence>
<dbReference type="Proteomes" id="UP000694920">
    <property type="component" value="Unplaced"/>
</dbReference>
<dbReference type="PANTHER" id="PTHR34093:SF1">
    <property type="entry name" value="CHLORIDE CHANNEL CLIC-LIKE PROTEIN 1"/>
    <property type="match status" value="1"/>
</dbReference>
<organism evidence="9 10">
    <name type="scientific">Cephus cinctus</name>
    <name type="common">Wheat stem sawfly</name>
    <dbReference type="NCBI Taxonomy" id="211228"/>
    <lineage>
        <taxon>Eukaryota</taxon>
        <taxon>Metazoa</taxon>
        <taxon>Ecdysozoa</taxon>
        <taxon>Arthropoda</taxon>
        <taxon>Hexapoda</taxon>
        <taxon>Insecta</taxon>
        <taxon>Pterygota</taxon>
        <taxon>Neoptera</taxon>
        <taxon>Endopterygota</taxon>
        <taxon>Hymenoptera</taxon>
        <taxon>Cephoidea</taxon>
        <taxon>Cephidae</taxon>
        <taxon>Cephus</taxon>
    </lineage>
</organism>
<dbReference type="GO" id="GO:0005254">
    <property type="term" value="F:chloride channel activity"/>
    <property type="evidence" value="ECO:0007669"/>
    <property type="project" value="TreeGrafter"/>
</dbReference>
<feature type="signal peptide" evidence="8">
    <location>
        <begin position="1"/>
        <end position="25"/>
    </location>
</feature>
<protein>
    <recommendedName>
        <fullName evidence="3">Chloride channel CLIC-like protein 1</fullName>
    </recommendedName>
</protein>
<dbReference type="InterPro" id="IPR009231">
    <property type="entry name" value="Chloride_chnl_CLIC-like"/>
</dbReference>
<feature type="transmembrane region" description="Helical" evidence="7">
    <location>
        <begin position="191"/>
        <end position="209"/>
    </location>
</feature>
<comment type="similarity">
    <text evidence="2">Belongs to the chloride channel MCLC family.</text>
</comment>
<dbReference type="RefSeq" id="XP_015603458.1">
    <property type="nucleotide sequence ID" value="XM_015747972.2"/>
</dbReference>
<evidence type="ECO:0000313" key="9">
    <source>
        <dbReference type="Proteomes" id="UP000694920"/>
    </source>
</evidence>
<keyword evidence="6 7" id="KW-0472">Membrane</keyword>
<dbReference type="Pfam" id="PF05934">
    <property type="entry name" value="MCLC"/>
    <property type="match status" value="1"/>
</dbReference>
<keyword evidence="4 7" id="KW-0812">Transmembrane</keyword>
<dbReference type="GO" id="GO:0016020">
    <property type="term" value="C:membrane"/>
    <property type="evidence" value="ECO:0007669"/>
    <property type="project" value="UniProtKB-SubCell"/>
</dbReference>
<proteinExistence type="inferred from homology"/>
<evidence type="ECO:0000256" key="7">
    <source>
        <dbReference type="SAM" id="Phobius"/>
    </source>
</evidence>
<evidence type="ECO:0000256" key="1">
    <source>
        <dbReference type="ARBA" id="ARBA00004141"/>
    </source>
</evidence>
<keyword evidence="9" id="KW-1185">Reference proteome</keyword>
<dbReference type="PANTHER" id="PTHR34093">
    <property type="entry name" value="CHLORIDE CHANNEL CLIC-LIKE PROTEIN 1"/>
    <property type="match status" value="1"/>
</dbReference>
<gene>
    <name evidence="10" type="primary">LOC107271693</name>
</gene>
<sequence>MKMNLLKGFSLLFYVIIHMCTTVLCDENVGLFDSDEVESFVVQNDELVDPHSFYYDRQTKTMIKPKMNTEHRLESNAIAAGAEPCEFELKRCRDSKDNNDSDEVFFRRLINLLLTHATFEKDSDMIIGQVHIRATPSQMEILKLFGNGIGSTRQIDSLLSEIIVNSDADILKHAFIVTESFIKIVIEHRELCLSILAVIFGILFIRWIQWSIGKIIFLCIITMFVTSYYMTWRHLVKEAEIKLTASQVRYAQMPIHCQPEKMNFFQHFIAHFRSTDECEKYYEAIMKDPMLEITPFLALSHLIAKVFLHPLSIAGEVAGKFISGATKDLSTPMYVIITPILFVGVTALLILIPFCLFGYSFGFGIGPFRIGMDSAKRLNRRNHLINIDNVRERIEMISEEQDQTKFKTKQRRVRKILPISNSGCGSGDTNVQLSPTILCEENKKDNVEKCKCNEETGSGDS</sequence>
<evidence type="ECO:0000256" key="3">
    <source>
        <dbReference type="ARBA" id="ARBA00015571"/>
    </source>
</evidence>
<feature type="transmembrane region" description="Helical" evidence="7">
    <location>
        <begin position="334"/>
        <end position="359"/>
    </location>
</feature>
<accession>A0AAJ7FQM0</accession>
<evidence type="ECO:0000256" key="2">
    <source>
        <dbReference type="ARBA" id="ARBA00005944"/>
    </source>
</evidence>
<feature type="transmembrane region" description="Helical" evidence="7">
    <location>
        <begin position="215"/>
        <end position="232"/>
    </location>
</feature>
<keyword evidence="5 7" id="KW-1133">Transmembrane helix</keyword>
<feature type="chain" id="PRO_5042595806" description="Chloride channel CLIC-like protein 1" evidence="8">
    <location>
        <begin position="26"/>
        <end position="461"/>
    </location>
</feature>